<proteinExistence type="inferred from homology"/>
<comment type="caution">
    <text evidence="10">The sequence shown here is derived from an EMBL/GenBank/DDBJ whole genome shotgun (WGS) entry which is preliminary data.</text>
</comment>
<evidence type="ECO:0000256" key="1">
    <source>
        <dbReference type="ARBA" id="ARBA00005820"/>
    </source>
</evidence>
<keyword evidence="5" id="KW-0804">Transcription</keyword>
<dbReference type="InterPro" id="IPR005158">
    <property type="entry name" value="BTAD"/>
</dbReference>
<evidence type="ECO:0000313" key="10">
    <source>
        <dbReference type="EMBL" id="KUM68910.1"/>
    </source>
</evidence>
<keyword evidence="4 6" id="KW-0238">DNA-binding</keyword>
<dbReference type="SMART" id="SM01043">
    <property type="entry name" value="BTAD"/>
    <property type="match status" value="1"/>
</dbReference>
<keyword evidence="2" id="KW-0902">Two-component regulatory system</keyword>
<dbReference type="GO" id="GO:0006355">
    <property type="term" value="P:regulation of DNA-templated transcription"/>
    <property type="evidence" value="ECO:0007669"/>
    <property type="project" value="InterPro"/>
</dbReference>
<reference evidence="10 11" key="1">
    <citation type="submission" date="2015-10" db="EMBL/GenBank/DDBJ databases">
        <title>Draft genome sequence of Streptomyces curacoi DSM 40107, type strain for the species Streptomyces curacoi.</title>
        <authorList>
            <person name="Ruckert C."/>
            <person name="Winkler A."/>
            <person name="Kalinowski J."/>
            <person name="Kampfer P."/>
            <person name="Glaeser S."/>
        </authorList>
    </citation>
    <scope>NUCLEOTIDE SEQUENCE [LARGE SCALE GENOMIC DNA]</scope>
    <source>
        <strain evidence="10 11">DSM 40107</strain>
    </source>
</reference>
<comment type="similarity">
    <text evidence="1">Belongs to the AfsR/DnrI/RedD regulatory family.</text>
</comment>
<evidence type="ECO:0000256" key="3">
    <source>
        <dbReference type="ARBA" id="ARBA00023015"/>
    </source>
</evidence>
<evidence type="ECO:0000259" key="8">
    <source>
        <dbReference type="PROSITE" id="PS50043"/>
    </source>
</evidence>
<dbReference type="PANTHER" id="PTHR35807">
    <property type="entry name" value="TRANSCRIPTIONAL REGULATOR REDD-RELATED"/>
    <property type="match status" value="1"/>
</dbReference>
<keyword evidence="11" id="KW-1185">Reference proteome</keyword>
<dbReference type="SUPFAM" id="SSF48452">
    <property type="entry name" value="TPR-like"/>
    <property type="match status" value="1"/>
</dbReference>
<evidence type="ECO:0000256" key="6">
    <source>
        <dbReference type="PROSITE-ProRule" id="PRU01091"/>
    </source>
</evidence>
<dbReference type="EMBL" id="LMWJ01000030">
    <property type="protein sequence ID" value="KUM68910.1"/>
    <property type="molecule type" value="Genomic_DNA"/>
</dbReference>
<dbReference type="InterPro" id="IPR011990">
    <property type="entry name" value="TPR-like_helical_dom_sf"/>
</dbReference>
<evidence type="ECO:0000313" key="11">
    <source>
        <dbReference type="Proteomes" id="UP000054024"/>
    </source>
</evidence>
<dbReference type="GO" id="GO:0000160">
    <property type="term" value="P:phosphorelay signal transduction system"/>
    <property type="evidence" value="ECO:0007669"/>
    <property type="project" value="UniProtKB-KW"/>
</dbReference>
<dbReference type="SMART" id="SM00421">
    <property type="entry name" value="HTH_LUXR"/>
    <property type="match status" value="1"/>
</dbReference>
<dbReference type="Pfam" id="PF00196">
    <property type="entry name" value="GerE"/>
    <property type="match status" value="1"/>
</dbReference>
<dbReference type="PROSITE" id="PS51755">
    <property type="entry name" value="OMPR_PHOB"/>
    <property type="match status" value="1"/>
</dbReference>
<accession>A0A124GVJ7</accession>
<feature type="DNA-binding region" description="OmpR/PhoB-type" evidence="6">
    <location>
        <begin position="92"/>
        <end position="196"/>
    </location>
</feature>
<dbReference type="Pfam" id="PF03704">
    <property type="entry name" value="BTAD"/>
    <property type="match status" value="1"/>
</dbReference>
<protein>
    <submittedName>
        <fullName evidence="10">Transcriptional regulator</fullName>
    </submittedName>
</protein>
<dbReference type="InterPro" id="IPR001867">
    <property type="entry name" value="OmpR/PhoB-type_DNA-bd"/>
</dbReference>
<dbReference type="InterPro" id="IPR036388">
    <property type="entry name" value="WH-like_DNA-bd_sf"/>
</dbReference>
<feature type="region of interest" description="Disordered" evidence="7">
    <location>
        <begin position="81"/>
        <end position="101"/>
    </location>
</feature>
<dbReference type="PRINTS" id="PR00038">
    <property type="entry name" value="HTHLUXR"/>
</dbReference>
<dbReference type="CDD" id="cd00383">
    <property type="entry name" value="trans_reg_C"/>
    <property type="match status" value="1"/>
</dbReference>
<evidence type="ECO:0000256" key="5">
    <source>
        <dbReference type="ARBA" id="ARBA00023163"/>
    </source>
</evidence>
<dbReference type="Proteomes" id="UP000054024">
    <property type="component" value="Unassembled WGS sequence"/>
</dbReference>
<evidence type="ECO:0000256" key="4">
    <source>
        <dbReference type="ARBA" id="ARBA00023125"/>
    </source>
</evidence>
<dbReference type="OrthoDB" id="4336084at2"/>
<feature type="domain" description="HTH luxR-type" evidence="8">
    <location>
        <begin position="9"/>
        <end position="74"/>
    </location>
</feature>
<gene>
    <name evidence="10" type="ORF">AQI70_33465</name>
</gene>
<dbReference type="GO" id="GO:0003677">
    <property type="term" value="F:DNA binding"/>
    <property type="evidence" value="ECO:0007669"/>
    <property type="project" value="UniProtKB-UniRule"/>
</dbReference>
<dbReference type="CDD" id="cd15831">
    <property type="entry name" value="BTAD"/>
    <property type="match status" value="1"/>
</dbReference>
<evidence type="ECO:0000259" key="9">
    <source>
        <dbReference type="PROSITE" id="PS51755"/>
    </source>
</evidence>
<dbReference type="InterPro" id="IPR016032">
    <property type="entry name" value="Sig_transdc_resp-reg_C-effctor"/>
</dbReference>
<dbReference type="Gene3D" id="1.25.40.10">
    <property type="entry name" value="Tetratricopeptide repeat domain"/>
    <property type="match status" value="1"/>
</dbReference>
<dbReference type="PROSITE" id="PS50043">
    <property type="entry name" value="HTH_LUXR_2"/>
    <property type="match status" value="1"/>
</dbReference>
<dbReference type="PANTHER" id="PTHR35807:SF1">
    <property type="entry name" value="TRANSCRIPTIONAL REGULATOR REDD"/>
    <property type="match status" value="1"/>
</dbReference>
<dbReference type="CDD" id="cd06170">
    <property type="entry name" value="LuxR_C_like"/>
    <property type="match status" value="1"/>
</dbReference>
<dbReference type="STRING" id="146536.AQI70_33465"/>
<sequence length="360" mass="38476">MPTTTAPQGHPGVYALTAQEREVLHALGCGLGDAEIAEALALPEHAVAGHLRRILLKLGLPDRAAAIVHAFDCGLVVPGQGPRRQATPSAPPVQGRTGPSPDAGLRVCVLGPLRAWRGGQPVDVGPVRQQAVLAALALSPHRSVSRQELLDGVWGMESPGGNVVPVYVYRLRKGLRLGECPDSVIRRDRYGYRLAPGAVEVDLTRMEELVTAAGAAERAGDPAEAVRLCARALDLFRGEPLAGLPGPLAELERVRLVERRAALAQRKAQWQLRLGRVADAITDLSALALEQPLNEPVAAQLMLALHRVGRRAEALAVFERTTRRLADDLGVTPGEPLRRARWSVLCRDDTGRGRARAGAA</sequence>
<dbReference type="SUPFAM" id="SSF46894">
    <property type="entry name" value="C-terminal effector domain of the bipartite response regulators"/>
    <property type="match status" value="2"/>
</dbReference>
<feature type="domain" description="OmpR/PhoB-type" evidence="9">
    <location>
        <begin position="92"/>
        <end position="196"/>
    </location>
</feature>
<evidence type="ECO:0000256" key="2">
    <source>
        <dbReference type="ARBA" id="ARBA00023012"/>
    </source>
</evidence>
<dbReference type="Gene3D" id="1.10.10.10">
    <property type="entry name" value="Winged helix-like DNA-binding domain superfamily/Winged helix DNA-binding domain"/>
    <property type="match status" value="2"/>
</dbReference>
<name>A0A124GVJ7_9ACTN</name>
<dbReference type="RefSeq" id="WP_062156198.1">
    <property type="nucleotide sequence ID" value="NZ_KQ947995.1"/>
</dbReference>
<dbReference type="AlphaFoldDB" id="A0A124GVJ7"/>
<dbReference type="SMART" id="SM00862">
    <property type="entry name" value="Trans_reg_C"/>
    <property type="match status" value="1"/>
</dbReference>
<dbReference type="Pfam" id="PF00486">
    <property type="entry name" value="Trans_reg_C"/>
    <property type="match status" value="1"/>
</dbReference>
<keyword evidence="3" id="KW-0805">Transcription regulation</keyword>
<evidence type="ECO:0000256" key="7">
    <source>
        <dbReference type="SAM" id="MobiDB-lite"/>
    </source>
</evidence>
<dbReference type="InterPro" id="IPR000792">
    <property type="entry name" value="Tscrpt_reg_LuxR_C"/>
</dbReference>
<organism evidence="10 11">
    <name type="scientific">Streptomyces curacoi</name>
    <dbReference type="NCBI Taxonomy" id="146536"/>
    <lineage>
        <taxon>Bacteria</taxon>
        <taxon>Bacillati</taxon>
        <taxon>Actinomycetota</taxon>
        <taxon>Actinomycetes</taxon>
        <taxon>Kitasatosporales</taxon>
        <taxon>Streptomycetaceae</taxon>
        <taxon>Streptomyces</taxon>
    </lineage>
</organism>
<dbReference type="InterPro" id="IPR051677">
    <property type="entry name" value="AfsR-DnrI-RedD_regulator"/>
</dbReference>